<feature type="domain" description="VWFA" evidence="1">
    <location>
        <begin position="199"/>
        <end position="368"/>
    </location>
</feature>
<evidence type="ECO:0000259" key="1">
    <source>
        <dbReference type="SMART" id="SM00327"/>
    </source>
</evidence>
<dbReference type="InterPro" id="IPR002035">
    <property type="entry name" value="VWF_A"/>
</dbReference>
<dbReference type="AlphaFoldDB" id="A0A7K1FS86"/>
<dbReference type="SMART" id="SM00327">
    <property type="entry name" value="VWA"/>
    <property type="match status" value="1"/>
</dbReference>
<dbReference type="Gene3D" id="3.40.50.410">
    <property type="entry name" value="von Willebrand factor, type A domain"/>
    <property type="match status" value="1"/>
</dbReference>
<dbReference type="InterPro" id="IPR036465">
    <property type="entry name" value="vWFA_dom_sf"/>
</dbReference>
<dbReference type="RefSeq" id="WP_154770995.1">
    <property type="nucleotide sequence ID" value="NZ_WLYK01000012.1"/>
</dbReference>
<keyword evidence="3" id="KW-1185">Reference proteome</keyword>
<dbReference type="SUPFAM" id="SSF53300">
    <property type="entry name" value="vWA-like"/>
    <property type="match status" value="1"/>
</dbReference>
<comment type="caution">
    <text evidence="2">The sequence shown here is derived from an EMBL/GenBank/DDBJ whole genome shotgun (WGS) entry which is preliminary data.</text>
</comment>
<accession>A0A7K1FS86</accession>
<evidence type="ECO:0000313" key="2">
    <source>
        <dbReference type="EMBL" id="MTD17005.1"/>
    </source>
</evidence>
<dbReference type="Pfam" id="PF05762">
    <property type="entry name" value="VWA_CoxE"/>
    <property type="match status" value="1"/>
</dbReference>
<name>A0A7K1FS86_9ACTN</name>
<dbReference type="PIRSF" id="PIRSF010256">
    <property type="entry name" value="CoxE_vWa"/>
    <property type="match status" value="1"/>
</dbReference>
<dbReference type="InterPro" id="IPR008912">
    <property type="entry name" value="Uncharacterised_CoxE"/>
</dbReference>
<organism evidence="2 3">
    <name type="scientific">Nakamurella alba</name>
    <dbReference type="NCBI Taxonomy" id="2665158"/>
    <lineage>
        <taxon>Bacteria</taxon>
        <taxon>Bacillati</taxon>
        <taxon>Actinomycetota</taxon>
        <taxon>Actinomycetes</taxon>
        <taxon>Nakamurellales</taxon>
        <taxon>Nakamurellaceae</taxon>
        <taxon>Nakamurella</taxon>
    </lineage>
</organism>
<dbReference type="PANTHER" id="PTHR39338:SF6">
    <property type="entry name" value="BLL5662 PROTEIN"/>
    <property type="match status" value="1"/>
</dbReference>
<gene>
    <name evidence="2" type="ORF">GIS00_24010</name>
</gene>
<reference evidence="2 3" key="1">
    <citation type="submission" date="2019-11" db="EMBL/GenBank/DDBJ databases">
        <authorList>
            <person name="Jiang L.-Q."/>
        </authorList>
    </citation>
    <scope>NUCLEOTIDE SEQUENCE [LARGE SCALE GENOMIC DNA]</scope>
    <source>
        <strain evidence="2 3">YIM 132087</strain>
    </source>
</reference>
<dbReference type="CDD" id="cd00198">
    <property type="entry name" value="vWFA"/>
    <property type="match status" value="1"/>
</dbReference>
<sequence length="374" mass="40399">MTDTAVTTDRLAPLAGFPRALAAAGLAVGPDRTDSFLRATHLVDAGRPDGVYWAGRATLTAHPDDIPLYDAVFEAWFGGDPVAAARTGPPGTVRRTTMTMATTTGAGTEDSTADTPPVRAAAADAEVLRHKDLARLTAAEKAEMAAMLALLRPGLPDRRSSRRRPHRHGPVDPHRTVRAVLRAGGEPAALLRHRRRTRPRRIVLLVDVSGSMAPYADSLLRFAHLLVRRRPRAVEVFTIGTRLSRITRALSGADADQALAAAAEVIPDYSGGTRLGEVLRAFTDRWGRRGTARGAVLVIFSDGWERGGPELLAEQVDRLHRLARTTVWVNPHKGKDGYAPVQTGIVAVLPYLDHFLAGHTLATLEELLEVIRDA</sequence>
<dbReference type="PANTHER" id="PTHR39338">
    <property type="entry name" value="BLL5662 PROTEIN-RELATED"/>
    <property type="match status" value="1"/>
</dbReference>
<protein>
    <submittedName>
        <fullName evidence="2">VWA domain-containing protein</fullName>
    </submittedName>
</protein>
<proteinExistence type="predicted"/>
<dbReference type="Proteomes" id="UP000460221">
    <property type="component" value="Unassembled WGS sequence"/>
</dbReference>
<dbReference type="EMBL" id="WLYK01000012">
    <property type="protein sequence ID" value="MTD17005.1"/>
    <property type="molecule type" value="Genomic_DNA"/>
</dbReference>
<dbReference type="InterPro" id="IPR011195">
    <property type="entry name" value="UCP010256"/>
</dbReference>
<evidence type="ECO:0000313" key="3">
    <source>
        <dbReference type="Proteomes" id="UP000460221"/>
    </source>
</evidence>